<dbReference type="SMART" id="SM00478">
    <property type="entry name" value="ENDO3c"/>
    <property type="match status" value="1"/>
</dbReference>
<dbReference type="InterPro" id="IPR044298">
    <property type="entry name" value="MIG/MutY"/>
</dbReference>
<evidence type="ECO:0000256" key="2">
    <source>
        <dbReference type="ARBA" id="ARBA00001966"/>
    </source>
</evidence>
<name>A0ABU5VPT7_9BACT</name>
<evidence type="ECO:0000256" key="13">
    <source>
        <dbReference type="ARBA" id="ARBA00023295"/>
    </source>
</evidence>
<dbReference type="RefSeq" id="WP_323574550.1">
    <property type="nucleotide sequence ID" value="NZ_JAYGJQ010000001.1"/>
</dbReference>
<evidence type="ECO:0000256" key="1">
    <source>
        <dbReference type="ARBA" id="ARBA00000843"/>
    </source>
</evidence>
<dbReference type="SUPFAM" id="SSF48150">
    <property type="entry name" value="DNA-glycosylase"/>
    <property type="match status" value="1"/>
</dbReference>
<evidence type="ECO:0000256" key="11">
    <source>
        <dbReference type="ARBA" id="ARBA00023014"/>
    </source>
</evidence>
<evidence type="ECO:0000256" key="3">
    <source>
        <dbReference type="ARBA" id="ARBA00002933"/>
    </source>
</evidence>
<keyword evidence="9" id="KW-0378">Hydrolase</keyword>
<accession>A0ABU5VPT7</accession>
<proteinExistence type="inferred from homology"/>
<evidence type="ECO:0000256" key="12">
    <source>
        <dbReference type="ARBA" id="ARBA00023204"/>
    </source>
</evidence>
<evidence type="ECO:0000256" key="8">
    <source>
        <dbReference type="ARBA" id="ARBA00022763"/>
    </source>
</evidence>
<keyword evidence="13" id="KW-0326">Glycosidase</keyword>
<comment type="function">
    <text evidence="3">Adenine glycosylase active on G-A mispairs. MutY also corrects error-prone DNA synthesis past GO lesions which are due to the oxidatively damaged form of guanine: 7,8-dihydro-8-oxoguanine (8-oxo-dGTP).</text>
</comment>
<evidence type="ECO:0000259" key="14">
    <source>
        <dbReference type="SMART" id="SM00478"/>
    </source>
</evidence>
<keyword evidence="7" id="KW-0479">Metal-binding</keyword>
<sequence>MAHTLFSNLITWSESQYSHLPWREKRTLYKTLVSEIMLQQTTVGTVLNHFERFLVEYPTIFDLAKSTEEQVCISWKGLGYYRRARSLRNVAIQVVEEFKGQIPTNIDDLQTLKGIGPYTANAIVAIGADKKALAVDANLERVLARFYGVDVEKGPKLQKRLWSDFAHKKIMAEMDGLSARAINEAMMDLGRIICQARKASCVLCPLAPKCKAKASGDPLQYPVEGAKKESEELFIRTLRVVVKEKKKILVYQKGAKEWLSGQWELPTFILETNDEKLKQYPHIKIKQNYEKLPYVKTGITKYDIHNYILEMSLEEFEKMTKKIEIVYEFKTNDEKLNMSTATQKVFKILNKAK</sequence>
<keyword evidence="8" id="KW-0227">DNA damage</keyword>
<dbReference type="InterPro" id="IPR003265">
    <property type="entry name" value="HhH-GPD_domain"/>
</dbReference>
<dbReference type="Gene3D" id="1.10.1670.10">
    <property type="entry name" value="Helix-hairpin-Helix base-excision DNA repair enzymes (C-terminal)"/>
    <property type="match status" value="1"/>
</dbReference>
<dbReference type="Gene3D" id="1.10.340.30">
    <property type="entry name" value="Hypothetical protein, domain 2"/>
    <property type="match status" value="1"/>
</dbReference>
<comment type="cofactor">
    <cofactor evidence="2">
        <name>[4Fe-4S] cluster</name>
        <dbReference type="ChEBI" id="CHEBI:49883"/>
    </cofactor>
</comment>
<reference evidence="15 16" key="1">
    <citation type="submission" date="2023-11" db="EMBL/GenBank/DDBJ databases">
        <title>A Novel Polar Bacteriovorax (B. antarcticus) Isolated from the Biocrust in Antarctica.</title>
        <authorList>
            <person name="Mun W."/>
            <person name="Choi S.Y."/>
            <person name="Mitchell R.J."/>
        </authorList>
    </citation>
    <scope>NUCLEOTIDE SEQUENCE [LARGE SCALE GENOMIC DNA]</scope>
    <source>
        <strain evidence="15 16">PP10</strain>
    </source>
</reference>
<keyword evidence="12" id="KW-0234">DNA repair</keyword>
<dbReference type="CDD" id="cd00056">
    <property type="entry name" value="ENDO3c"/>
    <property type="match status" value="1"/>
</dbReference>
<evidence type="ECO:0000256" key="7">
    <source>
        <dbReference type="ARBA" id="ARBA00022723"/>
    </source>
</evidence>
<dbReference type="InterPro" id="IPR011257">
    <property type="entry name" value="DNA_glycosylase"/>
</dbReference>
<dbReference type="EMBL" id="JAYGJQ010000001">
    <property type="protein sequence ID" value="MEA9355061.1"/>
    <property type="molecule type" value="Genomic_DNA"/>
</dbReference>
<dbReference type="Pfam" id="PF00633">
    <property type="entry name" value="HHH"/>
    <property type="match status" value="1"/>
</dbReference>
<dbReference type="EC" id="3.2.2.31" evidence="5"/>
<evidence type="ECO:0000256" key="6">
    <source>
        <dbReference type="ARBA" id="ARBA00022023"/>
    </source>
</evidence>
<dbReference type="Gene3D" id="3.90.79.10">
    <property type="entry name" value="Nucleoside Triphosphate Pyrophosphohydrolase"/>
    <property type="match status" value="1"/>
</dbReference>
<dbReference type="PANTHER" id="PTHR42944">
    <property type="entry name" value="ADENINE DNA GLYCOSYLASE"/>
    <property type="match status" value="1"/>
</dbReference>
<dbReference type="InterPro" id="IPR000445">
    <property type="entry name" value="HhH_motif"/>
</dbReference>
<keyword evidence="10" id="KW-0408">Iron</keyword>
<evidence type="ECO:0000313" key="16">
    <source>
        <dbReference type="Proteomes" id="UP001302274"/>
    </source>
</evidence>
<dbReference type="Pfam" id="PF00730">
    <property type="entry name" value="HhH-GPD"/>
    <property type="match status" value="1"/>
</dbReference>
<evidence type="ECO:0000256" key="5">
    <source>
        <dbReference type="ARBA" id="ARBA00012045"/>
    </source>
</evidence>
<keyword evidence="11" id="KW-0411">Iron-sulfur</keyword>
<dbReference type="InterPro" id="IPR023170">
    <property type="entry name" value="HhH_base_excis_C"/>
</dbReference>
<dbReference type="PANTHER" id="PTHR42944:SF1">
    <property type="entry name" value="ADENINE DNA GLYCOSYLASE"/>
    <property type="match status" value="1"/>
</dbReference>
<gene>
    <name evidence="15" type="ORF">SHI21_02555</name>
</gene>
<comment type="similarity">
    <text evidence="4">Belongs to the Nth/MutY family.</text>
</comment>
<evidence type="ECO:0000256" key="4">
    <source>
        <dbReference type="ARBA" id="ARBA00008343"/>
    </source>
</evidence>
<evidence type="ECO:0000256" key="9">
    <source>
        <dbReference type="ARBA" id="ARBA00022801"/>
    </source>
</evidence>
<evidence type="ECO:0000313" key="15">
    <source>
        <dbReference type="EMBL" id="MEA9355061.1"/>
    </source>
</evidence>
<keyword evidence="16" id="KW-1185">Reference proteome</keyword>
<organism evidence="15 16">
    <name type="scientific">Bacteriovorax antarcticus</name>
    <dbReference type="NCBI Taxonomy" id="3088717"/>
    <lineage>
        <taxon>Bacteria</taxon>
        <taxon>Pseudomonadati</taxon>
        <taxon>Bdellovibrionota</taxon>
        <taxon>Bacteriovoracia</taxon>
        <taxon>Bacteriovoracales</taxon>
        <taxon>Bacteriovoracaceae</taxon>
        <taxon>Bacteriovorax</taxon>
    </lineage>
</organism>
<evidence type="ECO:0000256" key="10">
    <source>
        <dbReference type="ARBA" id="ARBA00023004"/>
    </source>
</evidence>
<comment type="catalytic activity">
    <reaction evidence="1">
        <text>Hydrolyzes free adenine bases from 7,8-dihydro-8-oxoguanine:adenine mismatched double-stranded DNA, leaving an apurinic site.</text>
        <dbReference type="EC" id="3.2.2.31"/>
    </reaction>
</comment>
<comment type="caution">
    <text evidence="15">The sequence shown here is derived from an EMBL/GenBank/DDBJ whole genome shotgun (WGS) entry which is preliminary data.</text>
</comment>
<dbReference type="Proteomes" id="UP001302274">
    <property type="component" value="Unassembled WGS sequence"/>
</dbReference>
<protein>
    <recommendedName>
        <fullName evidence="6">Adenine DNA glycosylase</fullName>
        <ecNumber evidence="5">3.2.2.31</ecNumber>
    </recommendedName>
</protein>
<feature type="domain" description="HhH-GPD" evidence="14">
    <location>
        <begin position="37"/>
        <end position="192"/>
    </location>
</feature>